<name>Q6ZN61_HUMAN</name>
<proteinExistence type="evidence at transcript level"/>
<evidence type="ECO:0000313" key="1">
    <source>
        <dbReference type="EMBL" id="BAD18514.1"/>
    </source>
</evidence>
<protein>
    <submittedName>
        <fullName evidence="1">cDNA FLJ16401 fis, clone UTERU2004299</fullName>
    </submittedName>
</protein>
<dbReference type="AlphaFoldDB" id="Q6ZN61"/>
<dbReference type="EMBL" id="AK131362">
    <property type="protein sequence ID" value="BAD18514.1"/>
    <property type="molecule type" value="mRNA"/>
</dbReference>
<sequence>MLGERPLCLTPGAKLGLHHWIIRCFQRRPSPHPDQGNWDDVGPLTLSDMQPGWRLGQPPCRSESFSPCHLKSKSLLTQALPGMCSPATEPEAALLLSPVGTAFQTQNTEFTASFGIFPNRLTVPIASDPFQYSCTRNVMVKNKKPPVMEGRNMNQLKAFH</sequence>
<organism evidence="1">
    <name type="scientific">Homo sapiens</name>
    <name type="common">Human</name>
    <dbReference type="NCBI Taxonomy" id="9606"/>
    <lineage>
        <taxon>Eukaryota</taxon>
        <taxon>Metazoa</taxon>
        <taxon>Chordata</taxon>
        <taxon>Craniata</taxon>
        <taxon>Vertebrata</taxon>
        <taxon>Euteleostomi</taxon>
        <taxon>Mammalia</taxon>
        <taxon>Eutheria</taxon>
        <taxon>Euarchontoglires</taxon>
        <taxon>Primates</taxon>
        <taxon>Haplorrhini</taxon>
        <taxon>Catarrhini</taxon>
        <taxon>Hominidae</taxon>
        <taxon>Homo</taxon>
    </lineage>
</organism>
<reference evidence="1" key="1">
    <citation type="submission" date="2004-03" db="EMBL/GenBank/DDBJ databases">
        <title>NEDO human cDNA sequencing project.</title>
        <authorList>
            <person name="Oshima A."/>
            <person name="Takahashi-Fujii A."/>
            <person name="Tanase T."/>
            <person name="Imose N."/>
            <person name="Takeuchi K."/>
            <person name="Arita M."/>
            <person name="Musashino K."/>
            <person name="Yuuki H."/>
            <person name="Hara H."/>
            <person name="Sugiyama T."/>
            <person name="Irie R."/>
            <person name="Otsuki T."/>
            <person name="Sato H."/>
            <person name="Wakamatsu A."/>
            <person name="Ishii S."/>
            <person name="Yamamoto J."/>
            <person name="Isono Y."/>
            <person name="Kawai-Hio Y."/>
            <person name="Saito K."/>
            <person name="Nishikawa T."/>
            <person name="Kimura K."/>
            <person name="Yamashita H."/>
            <person name="Matsuo K."/>
            <person name="Nakamura Y."/>
            <person name="Sekine M."/>
            <person name="Kikuchi H."/>
            <person name="Kanda K."/>
            <person name="Wagatsuma M."/>
            <person name="Murakawa K."/>
            <person name="Kanehori K."/>
            <person name="Sugiyama A."/>
            <person name="Kawakami B."/>
            <person name="Suzuki Y."/>
            <person name="Sugano S."/>
            <person name="Nagahari K."/>
            <person name="Masuho Y."/>
            <person name="Nagai K."/>
            <person name="Isogai T."/>
        </authorList>
    </citation>
    <scope>NUCLEOTIDE SEQUENCE</scope>
    <source>
        <tissue evidence="1">Uterus</tissue>
    </source>
</reference>
<accession>Q6ZN61</accession>